<feature type="region of interest" description="Disordered" evidence="1">
    <location>
        <begin position="88"/>
        <end position="120"/>
    </location>
</feature>
<sequence length="120" mass="13069">MSMPCSSPNRDITVNKRLPKSGILRLDITKPKRSSGGGSVEFRSQPQWFASILQELMKTPSKLQLNATIAQTFLDIIGVTMNAVAEPAVKPARNEHQNTASPEPSSRLGPKPFNAAKRGK</sequence>
<protein>
    <submittedName>
        <fullName evidence="2">Uncharacterized protein</fullName>
    </submittedName>
</protein>
<reference evidence="2" key="1">
    <citation type="submission" date="2020-05" db="UniProtKB">
        <authorList>
            <consortium name="EnsemblMetazoa"/>
        </authorList>
    </citation>
    <scope>IDENTIFICATION</scope>
    <source>
        <strain evidence="2">TTRI</strain>
    </source>
</reference>
<evidence type="ECO:0000256" key="1">
    <source>
        <dbReference type="SAM" id="MobiDB-lite"/>
    </source>
</evidence>
<evidence type="ECO:0000313" key="2">
    <source>
        <dbReference type="EnsemblMetazoa" id="GAUT003649-PA"/>
    </source>
</evidence>
<dbReference type="EnsemblMetazoa" id="GAUT003649-RA">
    <property type="protein sequence ID" value="GAUT003649-PA"/>
    <property type="gene ID" value="GAUT003649"/>
</dbReference>
<dbReference type="Proteomes" id="UP000078200">
    <property type="component" value="Unassembled WGS sequence"/>
</dbReference>
<name>A0A1A9UG08_GLOAU</name>
<dbReference type="VEuPathDB" id="VectorBase:GAUT003649"/>
<dbReference type="AlphaFoldDB" id="A0A1A9UG08"/>
<keyword evidence="3" id="KW-1185">Reference proteome</keyword>
<proteinExistence type="predicted"/>
<accession>A0A1A9UG08</accession>
<evidence type="ECO:0000313" key="3">
    <source>
        <dbReference type="Proteomes" id="UP000078200"/>
    </source>
</evidence>
<organism evidence="2 3">
    <name type="scientific">Glossina austeni</name>
    <name type="common">Savannah tsetse fly</name>
    <dbReference type="NCBI Taxonomy" id="7395"/>
    <lineage>
        <taxon>Eukaryota</taxon>
        <taxon>Metazoa</taxon>
        <taxon>Ecdysozoa</taxon>
        <taxon>Arthropoda</taxon>
        <taxon>Hexapoda</taxon>
        <taxon>Insecta</taxon>
        <taxon>Pterygota</taxon>
        <taxon>Neoptera</taxon>
        <taxon>Endopterygota</taxon>
        <taxon>Diptera</taxon>
        <taxon>Brachycera</taxon>
        <taxon>Muscomorpha</taxon>
        <taxon>Hippoboscoidea</taxon>
        <taxon>Glossinidae</taxon>
        <taxon>Glossina</taxon>
    </lineage>
</organism>